<gene>
    <name evidence="8 12" type="primary">der</name>
    <name evidence="12" type="ORF">IFO71_06020</name>
</gene>
<evidence type="ECO:0000256" key="1">
    <source>
        <dbReference type="ARBA" id="ARBA00008279"/>
    </source>
</evidence>
<dbReference type="GO" id="GO:0043022">
    <property type="term" value="F:ribosome binding"/>
    <property type="evidence" value="ECO:0007669"/>
    <property type="project" value="TreeGrafter"/>
</dbReference>
<protein>
    <recommendedName>
        <fullName evidence="2 8">GTPase Der</fullName>
    </recommendedName>
    <alternativeName>
        <fullName evidence="7 8">GTP-binding protein EngA</fullName>
    </alternativeName>
</protein>
<dbReference type="InterPro" id="IPR031166">
    <property type="entry name" value="G_ENGA"/>
</dbReference>
<evidence type="ECO:0000256" key="5">
    <source>
        <dbReference type="ARBA" id="ARBA00022741"/>
    </source>
</evidence>
<feature type="binding site" evidence="8">
    <location>
        <begin position="9"/>
        <end position="16"/>
    </location>
    <ligand>
        <name>GTP</name>
        <dbReference type="ChEBI" id="CHEBI:37565"/>
        <label>1</label>
    </ligand>
</feature>
<dbReference type="Proteomes" id="UP000613768">
    <property type="component" value="Unassembled WGS sequence"/>
</dbReference>
<keyword evidence="6 8" id="KW-0342">GTP-binding</keyword>
<evidence type="ECO:0000256" key="8">
    <source>
        <dbReference type="HAMAP-Rule" id="MF_00195"/>
    </source>
</evidence>
<dbReference type="GO" id="GO:0005525">
    <property type="term" value="F:GTP binding"/>
    <property type="evidence" value="ECO:0007669"/>
    <property type="project" value="UniProtKB-UniRule"/>
</dbReference>
<dbReference type="Gene3D" id="3.30.300.20">
    <property type="match status" value="1"/>
</dbReference>
<feature type="binding site" evidence="8">
    <location>
        <begin position="297"/>
        <end position="300"/>
    </location>
    <ligand>
        <name>GTP</name>
        <dbReference type="ChEBI" id="CHEBI:37565"/>
        <label>2</label>
    </ligand>
</feature>
<evidence type="ECO:0000256" key="9">
    <source>
        <dbReference type="PROSITE-ProRule" id="PRU01049"/>
    </source>
</evidence>
<keyword evidence="3 8" id="KW-0690">Ribosome biogenesis</keyword>
<dbReference type="NCBIfam" id="TIGR00231">
    <property type="entry name" value="small_GTP"/>
    <property type="match status" value="2"/>
</dbReference>
<evidence type="ECO:0000256" key="7">
    <source>
        <dbReference type="ARBA" id="ARBA00032345"/>
    </source>
</evidence>
<evidence type="ECO:0000256" key="4">
    <source>
        <dbReference type="ARBA" id="ARBA00022737"/>
    </source>
</evidence>
<name>A0AAW3ZJF3_9GAMM</name>
<evidence type="ECO:0000256" key="3">
    <source>
        <dbReference type="ARBA" id="ARBA00022517"/>
    </source>
</evidence>
<dbReference type="FunFam" id="3.30.300.20:FF:000004">
    <property type="entry name" value="GTPase Der"/>
    <property type="match status" value="1"/>
</dbReference>
<dbReference type="InterPro" id="IPR016484">
    <property type="entry name" value="GTPase_Der"/>
</dbReference>
<dbReference type="Pfam" id="PF14714">
    <property type="entry name" value="KH_dom-like"/>
    <property type="match status" value="1"/>
</dbReference>
<feature type="domain" description="EngA-type G" evidence="11">
    <location>
        <begin position="3"/>
        <end position="166"/>
    </location>
</feature>
<dbReference type="PANTHER" id="PTHR43834:SF6">
    <property type="entry name" value="GTPASE DER"/>
    <property type="match status" value="1"/>
</dbReference>
<feature type="binding site" evidence="8">
    <location>
        <begin position="118"/>
        <end position="121"/>
    </location>
    <ligand>
        <name>GTP</name>
        <dbReference type="ChEBI" id="CHEBI:37565"/>
        <label>1</label>
    </ligand>
</feature>
<feature type="binding site" evidence="8">
    <location>
        <begin position="232"/>
        <end position="236"/>
    </location>
    <ligand>
        <name>GTP</name>
        <dbReference type="ChEBI" id="CHEBI:37565"/>
        <label>2</label>
    </ligand>
</feature>
<dbReference type="CDD" id="cd01895">
    <property type="entry name" value="EngA2"/>
    <property type="match status" value="1"/>
</dbReference>
<dbReference type="CDD" id="cd01894">
    <property type="entry name" value="EngA1"/>
    <property type="match status" value="1"/>
</dbReference>
<organism evidence="12 13">
    <name type="scientific">Pseudomarimonas arenosa</name>
    <dbReference type="NCBI Taxonomy" id="2774145"/>
    <lineage>
        <taxon>Bacteria</taxon>
        <taxon>Pseudomonadati</taxon>
        <taxon>Pseudomonadota</taxon>
        <taxon>Gammaproteobacteria</taxon>
        <taxon>Lysobacterales</taxon>
        <taxon>Lysobacteraceae</taxon>
        <taxon>Pseudomarimonas</taxon>
    </lineage>
</organism>
<dbReference type="InterPro" id="IPR006073">
    <property type="entry name" value="GTP-bd"/>
</dbReference>
<dbReference type="EMBL" id="JACYTR010000008">
    <property type="protein sequence ID" value="MBD8525297.1"/>
    <property type="molecule type" value="Genomic_DNA"/>
</dbReference>
<dbReference type="NCBIfam" id="TIGR03594">
    <property type="entry name" value="GTPase_EngA"/>
    <property type="match status" value="1"/>
</dbReference>
<feature type="binding site" evidence="8">
    <location>
        <begin position="56"/>
        <end position="60"/>
    </location>
    <ligand>
        <name>GTP</name>
        <dbReference type="ChEBI" id="CHEBI:37565"/>
        <label>1</label>
    </ligand>
</feature>
<dbReference type="PIRSF" id="PIRSF006485">
    <property type="entry name" value="GTP-binding_EngA"/>
    <property type="match status" value="1"/>
</dbReference>
<comment type="subunit">
    <text evidence="8">Associates with the 50S ribosomal subunit.</text>
</comment>
<keyword evidence="13" id="KW-1185">Reference proteome</keyword>
<dbReference type="PANTHER" id="PTHR43834">
    <property type="entry name" value="GTPASE DER"/>
    <property type="match status" value="1"/>
</dbReference>
<dbReference type="PRINTS" id="PR00326">
    <property type="entry name" value="GTP1OBG"/>
</dbReference>
<dbReference type="GO" id="GO:0042254">
    <property type="term" value="P:ribosome biogenesis"/>
    <property type="evidence" value="ECO:0007669"/>
    <property type="project" value="UniProtKB-KW"/>
</dbReference>
<dbReference type="InterPro" id="IPR032859">
    <property type="entry name" value="KH_dom-like"/>
</dbReference>
<dbReference type="PROSITE" id="PS51712">
    <property type="entry name" value="G_ENGA"/>
    <property type="match status" value="2"/>
</dbReference>
<dbReference type="InterPro" id="IPR015946">
    <property type="entry name" value="KH_dom-like_a/b"/>
</dbReference>
<dbReference type="InterPro" id="IPR005225">
    <property type="entry name" value="Small_GTP-bd"/>
</dbReference>
<comment type="function">
    <text evidence="8 10">GTPase that plays an essential role in the late steps of ribosome biogenesis.</text>
</comment>
<proteinExistence type="inferred from homology"/>
<dbReference type="FunFam" id="3.40.50.300:FF:000040">
    <property type="entry name" value="GTPase Der"/>
    <property type="match status" value="1"/>
</dbReference>
<evidence type="ECO:0000259" key="11">
    <source>
        <dbReference type="PROSITE" id="PS51712"/>
    </source>
</evidence>
<reference evidence="12 13" key="1">
    <citation type="submission" date="2020-09" db="EMBL/GenBank/DDBJ databases">
        <title>Pseudoxanthomonas sp. CAU 1598 isolated from sand of Yaerae Beach.</title>
        <authorList>
            <person name="Kim W."/>
        </authorList>
    </citation>
    <scope>NUCLEOTIDE SEQUENCE [LARGE SCALE GENOMIC DNA]</scope>
    <source>
        <strain evidence="12 13">CAU 1598</strain>
    </source>
</reference>
<dbReference type="HAMAP" id="MF_00195">
    <property type="entry name" value="GTPase_Der"/>
    <property type="match status" value="1"/>
</dbReference>
<evidence type="ECO:0000256" key="6">
    <source>
        <dbReference type="ARBA" id="ARBA00023134"/>
    </source>
</evidence>
<evidence type="ECO:0000313" key="12">
    <source>
        <dbReference type="EMBL" id="MBD8525297.1"/>
    </source>
</evidence>
<accession>A0AAW3ZJF3</accession>
<dbReference type="InterPro" id="IPR027417">
    <property type="entry name" value="P-loop_NTPase"/>
</dbReference>
<evidence type="ECO:0000256" key="10">
    <source>
        <dbReference type="RuleBase" id="RU004481"/>
    </source>
</evidence>
<evidence type="ECO:0000256" key="2">
    <source>
        <dbReference type="ARBA" id="ARBA00020953"/>
    </source>
</evidence>
<keyword evidence="4 10" id="KW-0677">Repeat</keyword>
<feature type="domain" description="EngA-type G" evidence="11">
    <location>
        <begin position="179"/>
        <end position="352"/>
    </location>
</feature>
<dbReference type="AlphaFoldDB" id="A0AAW3ZJF3"/>
<keyword evidence="5 8" id="KW-0547">Nucleotide-binding</keyword>
<evidence type="ECO:0000313" key="13">
    <source>
        <dbReference type="Proteomes" id="UP000613768"/>
    </source>
</evidence>
<dbReference type="RefSeq" id="WP_192028642.1">
    <property type="nucleotide sequence ID" value="NZ_JACYTR010000008.1"/>
</dbReference>
<dbReference type="Pfam" id="PF01926">
    <property type="entry name" value="MMR_HSR1"/>
    <property type="match status" value="2"/>
</dbReference>
<feature type="binding site" evidence="8">
    <location>
        <begin position="185"/>
        <end position="192"/>
    </location>
    <ligand>
        <name>GTP</name>
        <dbReference type="ChEBI" id="CHEBI:37565"/>
        <label>2</label>
    </ligand>
</feature>
<comment type="caution">
    <text evidence="12">The sequence shown here is derived from an EMBL/GenBank/DDBJ whole genome shotgun (WGS) entry which is preliminary data.</text>
</comment>
<dbReference type="SUPFAM" id="SSF52540">
    <property type="entry name" value="P-loop containing nucleoside triphosphate hydrolases"/>
    <property type="match status" value="2"/>
</dbReference>
<comment type="similarity">
    <text evidence="1 8 9 10">Belongs to the TRAFAC class TrmE-Era-EngA-EngB-Septin-like GTPase superfamily. EngA (Der) GTPase family.</text>
</comment>
<dbReference type="Gene3D" id="3.40.50.300">
    <property type="entry name" value="P-loop containing nucleotide triphosphate hydrolases"/>
    <property type="match status" value="2"/>
</dbReference>
<sequence>MLPLVALVGRPNVGKSTLFNALTRSRDALVADQPGVTRDRQYGICRLLDQPFFVIDTGGLTDESEGLAGLTSAQSRLAVQESDVVALVVDARDGLLASDLSILQEIRRANKRMLLLVNKTDGLDIDTSMAEFASLGIAEMFAVAASHQRGLHPVLEAIGKYLPEVEPGQSEAEIDPGRMRLAVVGRPNVGKSTLVNRLLGEDRVIVSEVAGTTRDPIAVDLDRDGKRYRLIDTAGIRRRARVEEAVEKFSVLKTLQSIESAEVVICMLDAREGVTDQDATVLGQVLESGRGLVIALNKWDGLDAYQREQCKADVQRKLAFVEYAQVLTLSAKHGSGLAELFRAIHRTHASSTRQFSTSELTRALEAAYEALQPPVVRGHVAKLRYAHPGGSNPPTVVIHGSRVSTLPQSYKRYLENFFRRRFKLVGTPLRLEFRVGDNPYEGKKNALSDRQVQRRKRLIRHVKRR</sequence>